<dbReference type="InterPro" id="IPR020449">
    <property type="entry name" value="Tscrpt_reg_AraC-type_HTH"/>
</dbReference>
<keyword evidence="13" id="KW-1185">Reference proteome</keyword>
<evidence type="ECO:0000256" key="1">
    <source>
        <dbReference type="ARBA" id="ARBA00004496"/>
    </source>
</evidence>
<feature type="modified residue" description="4-aspartylphosphate" evidence="8">
    <location>
        <position position="56"/>
    </location>
</feature>
<dbReference type="AlphaFoldDB" id="A0A1I4HU71"/>
<evidence type="ECO:0000256" key="6">
    <source>
        <dbReference type="ARBA" id="ARBA00023125"/>
    </source>
</evidence>
<dbReference type="GO" id="GO:0000160">
    <property type="term" value="P:phosphorelay signal transduction system"/>
    <property type="evidence" value="ECO:0007669"/>
    <property type="project" value="UniProtKB-KW"/>
</dbReference>
<evidence type="ECO:0000256" key="3">
    <source>
        <dbReference type="ARBA" id="ARBA00022553"/>
    </source>
</evidence>
<dbReference type="PROSITE" id="PS50110">
    <property type="entry name" value="RESPONSE_REGULATORY"/>
    <property type="match status" value="1"/>
</dbReference>
<feature type="coiled-coil region" evidence="9">
    <location>
        <begin position="110"/>
        <end position="137"/>
    </location>
</feature>
<dbReference type="GO" id="GO:0003700">
    <property type="term" value="F:DNA-binding transcription factor activity"/>
    <property type="evidence" value="ECO:0007669"/>
    <property type="project" value="InterPro"/>
</dbReference>
<sequence length="506" mass="58693">MTLKMLIVDDEPLICQGLSNTIPWEEIDIDIVGSANNGKKALEIIQQEPVDIVITDVYMPEMDGIHLSKALAEGFPEVTIIMISGYEEFEYARQAIRIGVEDYLLKPVDIDELFALIKDVKQQIEKTRKEEQDQQETMLTNYLSQQVFDLPDSYNLEEKIKMQAYSFRLLMIERKNYMAVCSKDTEMELANHLKEVIAPCELSSICIETHENQLVVFLYDQQDVSNDNINQFITVITEAFDNQVSLAISSSYHDLHHVSLLYQELNQRLSFYRGSAKQVITDKENMPSEKHFDVDKQIVDSISNAVFQQDKLEVDKVVNQLFIDLEQNQLTLVQIKGVAIFLLNSIKERGQASTFENLEFTLGQELDLLIYNSIDALQAVLSDDLELMINFLQHSSENHWIIQHAKQYIEKNYQKDIKAVEVAEEHYITPNYFSMLFKQETGYSYSEYLNTIRINKAKELLTGTSNKVFEIAEYVGYREYKYFVQVFKNYAGITPTQFRRIHSIEK</sequence>
<keyword evidence="3 8" id="KW-0597">Phosphoprotein</keyword>
<evidence type="ECO:0000313" key="12">
    <source>
        <dbReference type="EMBL" id="SFL45759.1"/>
    </source>
</evidence>
<accession>A0A1I4HU71</accession>
<dbReference type="PROSITE" id="PS00041">
    <property type="entry name" value="HTH_ARAC_FAMILY_1"/>
    <property type="match status" value="1"/>
</dbReference>
<comment type="subcellular location">
    <subcellularLocation>
        <location evidence="1">Cytoplasm</location>
    </subcellularLocation>
</comment>
<keyword evidence="2" id="KW-0963">Cytoplasm</keyword>
<dbReference type="RefSeq" id="WP_175495303.1">
    <property type="nucleotide sequence ID" value="NZ_FOTR01000001.1"/>
</dbReference>
<dbReference type="InterPro" id="IPR001789">
    <property type="entry name" value="Sig_transdc_resp-reg_receiver"/>
</dbReference>
<dbReference type="Gene3D" id="3.40.50.2300">
    <property type="match status" value="1"/>
</dbReference>
<name>A0A1I4HU71_9BACI</name>
<keyword evidence="9" id="KW-0175">Coiled coil</keyword>
<evidence type="ECO:0000256" key="5">
    <source>
        <dbReference type="ARBA" id="ARBA00023015"/>
    </source>
</evidence>
<dbReference type="InterPro" id="IPR051552">
    <property type="entry name" value="HptR"/>
</dbReference>
<keyword evidence="5" id="KW-0805">Transcription regulation</keyword>
<evidence type="ECO:0000256" key="8">
    <source>
        <dbReference type="PROSITE-ProRule" id="PRU00169"/>
    </source>
</evidence>
<dbReference type="SUPFAM" id="SSF52172">
    <property type="entry name" value="CheY-like"/>
    <property type="match status" value="1"/>
</dbReference>
<dbReference type="InterPro" id="IPR011006">
    <property type="entry name" value="CheY-like_superfamily"/>
</dbReference>
<gene>
    <name evidence="12" type="ORF">SAMN04487943_101652</name>
</gene>
<organism evidence="12 13">
    <name type="scientific">Gracilibacillus orientalis</name>
    <dbReference type="NCBI Taxonomy" id="334253"/>
    <lineage>
        <taxon>Bacteria</taxon>
        <taxon>Bacillati</taxon>
        <taxon>Bacillota</taxon>
        <taxon>Bacilli</taxon>
        <taxon>Bacillales</taxon>
        <taxon>Bacillaceae</taxon>
        <taxon>Gracilibacillus</taxon>
    </lineage>
</organism>
<dbReference type="STRING" id="334253.SAMN04487943_101652"/>
<evidence type="ECO:0000256" key="4">
    <source>
        <dbReference type="ARBA" id="ARBA00023012"/>
    </source>
</evidence>
<protein>
    <submittedName>
        <fullName evidence="12">Two-component system, response regulator YesN</fullName>
    </submittedName>
</protein>
<dbReference type="SMART" id="SM00342">
    <property type="entry name" value="HTH_ARAC"/>
    <property type="match status" value="1"/>
</dbReference>
<keyword evidence="6" id="KW-0238">DNA-binding</keyword>
<dbReference type="PRINTS" id="PR00032">
    <property type="entry name" value="HTHARAC"/>
</dbReference>
<reference evidence="13" key="1">
    <citation type="submission" date="2016-10" db="EMBL/GenBank/DDBJ databases">
        <authorList>
            <person name="Varghese N."/>
            <person name="Submissions S."/>
        </authorList>
    </citation>
    <scope>NUCLEOTIDE SEQUENCE [LARGE SCALE GENOMIC DNA]</scope>
    <source>
        <strain evidence="13">CGMCC 1.4250</strain>
    </source>
</reference>
<dbReference type="PROSITE" id="PS01124">
    <property type="entry name" value="HTH_ARAC_FAMILY_2"/>
    <property type="match status" value="1"/>
</dbReference>
<dbReference type="PANTHER" id="PTHR42713:SF3">
    <property type="entry name" value="TRANSCRIPTIONAL REGULATORY PROTEIN HPTR"/>
    <property type="match status" value="1"/>
</dbReference>
<dbReference type="SUPFAM" id="SSF46689">
    <property type="entry name" value="Homeodomain-like"/>
    <property type="match status" value="2"/>
</dbReference>
<dbReference type="InterPro" id="IPR018062">
    <property type="entry name" value="HTH_AraC-typ_CS"/>
</dbReference>
<dbReference type="SMART" id="SM00448">
    <property type="entry name" value="REC"/>
    <property type="match status" value="1"/>
</dbReference>
<dbReference type="InterPro" id="IPR018060">
    <property type="entry name" value="HTH_AraC"/>
</dbReference>
<dbReference type="EMBL" id="FOTR01000001">
    <property type="protein sequence ID" value="SFL45759.1"/>
    <property type="molecule type" value="Genomic_DNA"/>
</dbReference>
<evidence type="ECO:0000259" key="10">
    <source>
        <dbReference type="PROSITE" id="PS01124"/>
    </source>
</evidence>
<dbReference type="CDD" id="cd17536">
    <property type="entry name" value="REC_YesN-like"/>
    <property type="match status" value="1"/>
</dbReference>
<keyword evidence="4" id="KW-0902">Two-component regulatory system</keyword>
<evidence type="ECO:0000256" key="9">
    <source>
        <dbReference type="SAM" id="Coils"/>
    </source>
</evidence>
<keyword evidence="7" id="KW-0804">Transcription</keyword>
<feature type="domain" description="HTH araC/xylS-type" evidence="10">
    <location>
        <begin position="403"/>
        <end position="501"/>
    </location>
</feature>
<dbReference type="PANTHER" id="PTHR42713">
    <property type="entry name" value="HISTIDINE KINASE-RELATED"/>
    <property type="match status" value="1"/>
</dbReference>
<evidence type="ECO:0000259" key="11">
    <source>
        <dbReference type="PROSITE" id="PS50110"/>
    </source>
</evidence>
<dbReference type="GO" id="GO:0005737">
    <property type="term" value="C:cytoplasm"/>
    <property type="evidence" value="ECO:0007669"/>
    <property type="project" value="UniProtKB-SubCell"/>
</dbReference>
<evidence type="ECO:0000256" key="7">
    <source>
        <dbReference type="ARBA" id="ARBA00023163"/>
    </source>
</evidence>
<dbReference type="Pfam" id="PF00072">
    <property type="entry name" value="Response_reg"/>
    <property type="match status" value="1"/>
</dbReference>
<dbReference type="Proteomes" id="UP000198565">
    <property type="component" value="Unassembled WGS sequence"/>
</dbReference>
<proteinExistence type="predicted"/>
<dbReference type="GO" id="GO:0043565">
    <property type="term" value="F:sequence-specific DNA binding"/>
    <property type="evidence" value="ECO:0007669"/>
    <property type="project" value="InterPro"/>
</dbReference>
<dbReference type="Pfam" id="PF12833">
    <property type="entry name" value="HTH_18"/>
    <property type="match status" value="1"/>
</dbReference>
<evidence type="ECO:0000256" key="2">
    <source>
        <dbReference type="ARBA" id="ARBA00022490"/>
    </source>
</evidence>
<feature type="domain" description="Response regulatory" evidence="11">
    <location>
        <begin position="4"/>
        <end position="121"/>
    </location>
</feature>
<evidence type="ECO:0000313" key="13">
    <source>
        <dbReference type="Proteomes" id="UP000198565"/>
    </source>
</evidence>
<dbReference type="Gene3D" id="1.10.10.60">
    <property type="entry name" value="Homeodomain-like"/>
    <property type="match status" value="2"/>
</dbReference>
<dbReference type="InterPro" id="IPR009057">
    <property type="entry name" value="Homeodomain-like_sf"/>
</dbReference>